<feature type="domain" description="Protein kinase" evidence="9">
    <location>
        <begin position="107"/>
        <end position="295"/>
    </location>
</feature>
<evidence type="ECO:0000256" key="4">
    <source>
        <dbReference type="ARBA" id="ARBA00022741"/>
    </source>
</evidence>
<dbReference type="Gene3D" id="3.30.200.20">
    <property type="entry name" value="Phosphorylase Kinase, domain 1"/>
    <property type="match status" value="1"/>
</dbReference>
<keyword evidence="11" id="KW-1185">Reference proteome</keyword>
<evidence type="ECO:0000256" key="1">
    <source>
        <dbReference type="ARBA" id="ARBA00008867"/>
    </source>
</evidence>
<evidence type="ECO:0000313" key="10">
    <source>
        <dbReference type="EMBL" id="KNC87777.1"/>
    </source>
</evidence>
<dbReference type="STRING" id="667725.A0A0L0GFH1"/>
<name>A0A0L0GFH1_9EUKA</name>
<keyword evidence="5 10" id="KW-0418">Kinase</keyword>
<evidence type="ECO:0000256" key="8">
    <source>
        <dbReference type="RuleBase" id="RU000304"/>
    </source>
</evidence>
<protein>
    <submittedName>
        <fullName evidence="10">CMGC/DYRK/DYRK2 protein kinase</fullName>
    </submittedName>
</protein>
<dbReference type="PROSITE" id="PS50011">
    <property type="entry name" value="PROTEIN_KINASE_DOM"/>
    <property type="match status" value="1"/>
</dbReference>
<dbReference type="SMART" id="SM00220">
    <property type="entry name" value="S_TKc"/>
    <property type="match status" value="1"/>
</dbReference>
<evidence type="ECO:0000256" key="5">
    <source>
        <dbReference type="ARBA" id="ARBA00022777"/>
    </source>
</evidence>
<dbReference type="GO" id="GO:0005634">
    <property type="term" value="C:nucleus"/>
    <property type="evidence" value="ECO:0007669"/>
    <property type="project" value="TreeGrafter"/>
</dbReference>
<dbReference type="GO" id="GO:0005524">
    <property type="term" value="F:ATP binding"/>
    <property type="evidence" value="ECO:0007669"/>
    <property type="project" value="UniProtKB-UniRule"/>
</dbReference>
<dbReference type="InterPro" id="IPR011009">
    <property type="entry name" value="Kinase-like_dom_sf"/>
</dbReference>
<dbReference type="AlphaFoldDB" id="A0A0L0GFH1"/>
<feature type="non-terminal residue" evidence="10">
    <location>
        <position position="295"/>
    </location>
</feature>
<feature type="binding site" evidence="7">
    <location>
        <position position="136"/>
    </location>
    <ligand>
        <name>ATP</name>
        <dbReference type="ChEBI" id="CHEBI:30616"/>
    </ligand>
</feature>
<keyword evidence="4 7" id="KW-0547">Nucleotide-binding</keyword>
<evidence type="ECO:0000256" key="3">
    <source>
        <dbReference type="ARBA" id="ARBA00022679"/>
    </source>
</evidence>
<evidence type="ECO:0000256" key="7">
    <source>
        <dbReference type="PROSITE-ProRule" id="PRU10141"/>
    </source>
</evidence>
<dbReference type="OrthoDB" id="9332038at2759"/>
<evidence type="ECO:0000313" key="11">
    <source>
        <dbReference type="Proteomes" id="UP000054560"/>
    </source>
</evidence>
<dbReference type="PANTHER" id="PTHR24058:SF22">
    <property type="entry name" value="DUAL SPECIFICITY TYROSINE-PHOSPHORYLATION-REGULATED KINASE 4"/>
    <property type="match status" value="1"/>
</dbReference>
<dbReference type="GO" id="GO:0005856">
    <property type="term" value="C:cytoskeleton"/>
    <property type="evidence" value="ECO:0007669"/>
    <property type="project" value="TreeGrafter"/>
</dbReference>
<dbReference type="GO" id="GO:0005737">
    <property type="term" value="C:cytoplasm"/>
    <property type="evidence" value="ECO:0007669"/>
    <property type="project" value="TreeGrafter"/>
</dbReference>
<dbReference type="Proteomes" id="UP000054560">
    <property type="component" value="Unassembled WGS sequence"/>
</dbReference>
<accession>A0A0L0GFH1</accession>
<dbReference type="PROSITE" id="PS00108">
    <property type="entry name" value="PROTEIN_KINASE_ST"/>
    <property type="match status" value="1"/>
</dbReference>
<evidence type="ECO:0000256" key="2">
    <source>
        <dbReference type="ARBA" id="ARBA00022527"/>
    </source>
</evidence>
<sequence>MVQSYGPVGAIAMQHTRNFQKAVPLPPVSPPGLQSGSDDFISPKALLESEGEFMAPEELAELEKCHKVYYYGQFARCGSKIFDPPLFPNSRTGIFPFRMFAHMNFRYEIISGLGEGSFGHVVKAYDHKTKTFCAVKIVRSDPTILAQAEEERKILRHLNKVSQKHHNVVQLLDSFQFYGHLCFVFELQGDSLYDVLKKRNFKGLSLTAVRRIAHDVLKCLLLLSQENIVHTDLKPENILINNHTRNKNQLLDCSLATLRTMTRFDVASPLPAITSQEVYNATVIDFGCSDFVGKT</sequence>
<comment type="similarity">
    <text evidence="1">Belongs to the protein kinase superfamily. CMGC Ser/Thr protein kinase family. MNB/DYRK subfamily.</text>
</comment>
<dbReference type="PANTHER" id="PTHR24058">
    <property type="entry name" value="DUAL SPECIFICITY PROTEIN KINASE"/>
    <property type="match status" value="1"/>
</dbReference>
<keyword evidence="6 7" id="KW-0067">ATP-binding</keyword>
<dbReference type="eggNOG" id="KOG0667">
    <property type="taxonomic scope" value="Eukaryota"/>
</dbReference>
<keyword evidence="2 8" id="KW-0723">Serine/threonine-protein kinase</keyword>
<evidence type="ECO:0000256" key="6">
    <source>
        <dbReference type="ARBA" id="ARBA00022840"/>
    </source>
</evidence>
<dbReference type="Pfam" id="PF00069">
    <property type="entry name" value="Pkinase"/>
    <property type="match status" value="1"/>
</dbReference>
<proteinExistence type="inferred from homology"/>
<gene>
    <name evidence="10" type="ORF">SARC_00149</name>
</gene>
<organism evidence="10 11">
    <name type="scientific">Sphaeroforma arctica JP610</name>
    <dbReference type="NCBI Taxonomy" id="667725"/>
    <lineage>
        <taxon>Eukaryota</taxon>
        <taxon>Ichthyosporea</taxon>
        <taxon>Ichthyophonida</taxon>
        <taxon>Sphaeroforma</taxon>
    </lineage>
</organism>
<reference evidence="10 11" key="1">
    <citation type="submission" date="2011-02" db="EMBL/GenBank/DDBJ databases">
        <title>The Genome Sequence of Sphaeroforma arctica JP610.</title>
        <authorList>
            <consortium name="The Broad Institute Genome Sequencing Platform"/>
            <person name="Russ C."/>
            <person name="Cuomo C."/>
            <person name="Young S.K."/>
            <person name="Zeng Q."/>
            <person name="Gargeya S."/>
            <person name="Alvarado L."/>
            <person name="Berlin A."/>
            <person name="Chapman S.B."/>
            <person name="Chen Z."/>
            <person name="Freedman E."/>
            <person name="Gellesch M."/>
            <person name="Goldberg J."/>
            <person name="Griggs A."/>
            <person name="Gujja S."/>
            <person name="Heilman E."/>
            <person name="Heiman D."/>
            <person name="Howarth C."/>
            <person name="Mehta T."/>
            <person name="Neiman D."/>
            <person name="Pearson M."/>
            <person name="Roberts A."/>
            <person name="Saif S."/>
            <person name="Shea T."/>
            <person name="Shenoy N."/>
            <person name="Sisk P."/>
            <person name="Stolte C."/>
            <person name="Sykes S."/>
            <person name="White J."/>
            <person name="Yandava C."/>
            <person name="Burger G."/>
            <person name="Gray M.W."/>
            <person name="Holland P.W.H."/>
            <person name="King N."/>
            <person name="Lang F.B.F."/>
            <person name="Roger A.J."/>
            <person name="Ruiz-Trillo I."/>
            <person name="Haas B."/>
            <person name="Nusbaum C."/>
            <person name="Birren B."/>
        </authorList>
    </citation>
    <scope>NUCLEOTIDE SEQUENCE [LARGE SCALE GENOMIC DNA]</scope>
    <source>
        <strain evidence="10 11">JP610</strain>
    </source>
</reference>
<dbReference type="InterPro" id="IPR008271">
    <property type="entry name" value="Ser/Thr_kinase_AS"/>
</dbReference>
<dbReference type="GO" id="GO:0004674">
    <property type="term" value="F:protein serine/threonine kinase activity"/>
    <property type="evidence" value="ECO:0007669"/>
    <property type="project" value="UniProtKB-KW"/>
</dbReference>
<dbReference type="GeneID" id="25900653"/>
<dbReference type="InterPro" id="IPR000719">
    <property type="entry name" value="Prot_kinase_dom"/>
</dbReference>
<dbReference type="EMBL" id="KQ241599">
    <property type="protein sequence ID" value="KNC87777.1"/>
    <property type="molecule type" value="Genomic_DNA"/>
</dbReference>
<dbReference type="PROSITE" id="PS00107">
    <property type="entry name" value="PROTEIN_KINASE_ATP"/>
    <property type="match status" value="1"/>
</dbReference>
<dbReference type="InterPro" id="IPR017441">
    <property type="entry name" value="Protein_kinase_ATP_BS"/>
</dbReference>
<keyword evidence="3" id="KW-0808">Transferase</keyword>
<evidence type="ECO:0000259" key="9">
    <source>
        <dbReference type="PROSITE" id="PS50011"/>
    </source>
</evidence>
<dbReference type="InterPro" id="IPR050494">
    <property type="entry name" value="Ser_Thr_dual-spec_kinase"/>
</dbReference>
<dbReference type="SUPFAM" id="SSF56112">
    <property type="entry name" value="Protein kinase-like (PK-like)"/>
    <property type="match status" value="1"/>
</dbReference>
<dbReference type="Gene3D" id="1.10.510.10">
    <property type="entry name" value="Transferase(Phosphotransferase) domain 1"/>
    <property type="match status" value="1"/>
</dbReference>
<dbReference type="RefSeq" id="XP_014161679.1">
    <property type="nucleotide sequence ID" value="XM_014306204.1"/>
</dbReference>